<protein>
    <submittedName>
        <fullName evidence="9">Metal dependent phophohydrolase</fullName>
    </submittedName>
</protein>
<dbReference type="CDD" id="cd00077">
    <property type="entry name" value="HDc"/>
    <property type="match status" value="1"/>
</dbReference>
<dbReference type="InterPro" id="IPR037522">
    <property type="entry name" value="HD_GYP_dom"/>
</dbReference>
<dbReference type="SUPFAM" id="SSF52172">
    <property type="entry name" value="CheY-like"/>
    <property type="match status" value="1"/>
</dbReference>
<organism evidence="9 10">
    <name type="scientific">Chloroflexus aurantiacus (strain ATCC 29366 / DSM 635 / J-10-fl)</name>
    <dbReference type="NCBI Taxonomy" id="324602"/>
    <lineage>
        <taxon>Bacteria</taxon>
        <taxon>Bacillati</taxon>
        <taxon>Chloroflexota</taxon>
        <taxon>Chloroflexia</taxon>
        <taxon>Chloroflexales</taxon>
        <taxon>Chloroflexineae</taxon>
        <taxon>Chloroflexaceae</taxon>
        <taxon>Chloroflexus</taxon>
    </lineage>
</organism>
<evidence type="ECO:0000256" key="6">
    <source>
        <dbReference type="PROSITE-ProRule" id="PRU00169"/>
    </source>
</evidence>
<proteinExistence type="predicted"/>
<dbReference type="CDD" id="cd17538">
    <property type="entry name" value="REC_D1_PleD-like"/>
    <property type="match status" value="1"/>
</dbReference>
<keyword evidence="10" id="KW-1185">Reference proteome</keyword>
<dbReference type="InterPro" id="IPR001789">
    <property type="entry name" value="Sig_transdc_resp-reg_receiver"/>
</dbReference>
<dbReference type="Pfam" id="PF13487">
    <property type="entry name" value="HD_5"/>
    <property type="match status" value="1"/>
</dbReference>
<dbReference type="KEGG" id="cau:Caur_3090"/>
<dbReference type="PATRIC" id="fig|324602.8.peg.3493"/>
<evidence type="ECO:0000259" key="7">
    <source>
        <dbReference type="PROSITE" id="PS50110"/>
    </source>
</evidence>
<dbReference type="InParanoid" id="A9WHG3"/>
<dbReference type="Gene3D" id="1.10.3210.10">
    <property type="entry name" value="Hypothetical protein af1432"/>
    <property type="match status" value="1"/>
</dbReference>
<dbReference type="SUPFAM" id="SSF109604">
    <property type="entry name" value="HD-domain/PDEase-like"/>
    <property type="match status" value="1"/>
</dbReference>
<evidence type="ECO:0000313" key="9">
    <source>
        <dbReference type="EMBL" id="ABY36289.1"/>
    </source>
</evidence>
<evidence type="ECO:0000256" key="4">
    <source>
        <dbReference type="ARBA" id="ARBA00023125"/>
    </source>
</evidence>
<keyword evidence="5" id="KW-0804">Transcription</keyword>
<accession>A9WHG3</accession>
<dbReference type="Pfam" id="PF00072">
    <property type="entry name" value="Response_reg"/>
    <property type="match status" value="1"/>
</dbReference>
<dbReference type="FunFam" id="3.40.50.2300:FF:000001">
    <property type="entry name" value="DNA-binding response regulator PhoB"/>
    <property type="match status" value="1"/>
</dbReference>
<dbReference type="GO" id="GO:0000160">
    <property type="term" value="P:phosphorelay signal transduction system"/>
    <property type="evidence" value="ECO:0007669"/>
    <property type="project" value="UniProtKB-KW"/>
</dbReference>
<sequence length="357" mass="40761">MQNQPYNVLVIDDDPNVRDILSSLLKRERCVVRTAASGQIGIAAARSELPDLILLDVMMPDLDGFSVCRMLREDPLTAEVPIIMITALDDRASRLEGVKAGADEFLSKPVELSELRLRVRTMQRINRYRRLIEERERAAAQERLLTEQARQAAQAIAEAYDQTLIGWSRALDLRDKETEGHSQRVAQLTLAVAQALNIPPEEQINMWRGAMLHDIGKIGVPDAILHKPGPLTEEEWEIMRRHTTYAYELLYPIAYLRPALDIPYCHHEKWDGTGYPRGLRGEQIPLAARIFALVDVWDALTNDRPYRKAWSREQAWQYIHDQKGKHFDPQLVDLFLSIAAPDLTKVMERQVSGGKED</sequence>
<keyword evidence="4" id="KW-0238">DNA-binding</keyword>
<dbReference type="PANTHER" id="PTHR45228:SF1">
    <property type="entry name" value="CYCLIC DI-GMP PHOSPHODIESTERASE TM_0186"/>
    <property type="match status" value="1"/>
</dbReference>
<keyword evidence="1 6" id="KW-0597">Phosphoprotein</keyword>
<dbReference type="InterPro" id="IPR003607">
    <property type="entry name" value="HD/PDEase_dom"/>
</dbReference>
<dbReference type="PANTHER" id="PTHR45228">
    <property type="entry name" value="CYCLIC DI-GMP PHOSPHODIESTERASE TM_0186-RELATED"/>
    <property type="match status" value="1"/>
</dbReference>
<dbReference type="SMART" id="SM00471">
    <property type="entry name" value="HDc"/>
    <property type="match status" value="1"/>
</dbReference>
<dbReference type="GO" id="GO:0003677">
    <property type="term" value="F:DNA binding"/>
    <property type="evidence" value="ECO:0007669"/>
    <property type="project" value="UniProtKB-KW"/>
</dbReference>
<dbReference type="STRING" id="324602.Caur_3090"/>
<feature type="domain" description="Response regulatory" evidence="7">
    <location>
        <begin position="7"/>
        <end position="123"/>
    </location>
</feature>
<name>A9WHG3_CHLAA</name>
<dbReference type="EMBL" id="CP000909">
    <property type="protein sequence ID" value="ABY36289.1"/>
    <property type="molecule type" value="Genomic_DNA"/>
</dbReference>
<gene>
    <name evidence="9" type="ordered locus">Caur_3090</name>
</gene>
<dbReference type="EnsemblBacteria" id="ABY36289">
    <property type="protein sequence ID" value="ABY36289"/>
    <property type="gene ID" value="Caur_3090"/>
</dbReference>
<evidence type="ECO:0000256" key="1">
    <source>
        <dbReference type="ARBA" id="ARBA00022553"/>
    </source>
</evidence>
<dbReference type="InterPro" id="IPR011006">
    <property type="entry name" value="CheY-like_superfamily"/>
</dbReference>
<keyword evidence="3" id="KW-0805">Transcription regulation</keyword>
<evidence type="ECO:0000256" key="5">
    <source>
        <dbReference type="ARBA" id="ARBA00023163"/>
    </source>
</evidence>
<dbReference type="RefSeq" id="WP_012258942.1">
    <property type="nucleotide sequence ID" value="NC_010175.1"/>
</dbReference>
<dbReference type="PROSITE" id="PS51832">
    <property type="entry name" value="HD_GYP"/>
    <property type="match status" value="1"/>
</dbReference>
<dbReference type="Proteomes" id="UP000002008">
    <property type="component" value="Chromosome"/>
</dbReference>
<dbReference type="HOGENOM" id="CLU_000445_92_10_0"/>
<evidence type="ECO:0000259" key="8">
    <source>
        <dbReference type="PROSITE" id="PS51832"/>
    </source>
</evidence>
<feature type="modified residue" description="4-aspartylphosphate" evidence="6">
    <location>
        <position position="56"/>
    </location>
</feature>
<dbReference type="InterPro" id="IPR052020">
    <property type="entry name" value="Cyclic_di-GMP/3'3'-cGAMP_PDE"/>
</dbReference>
<reference evidence="10" key="1">
    <citation type="journal article" date="2011" name="BMC Genomics">
        <title>Complete genome sequence of the filamentous anoxygenic phototrophic bacterium Chloroflexus aurantiacus.</title>
        <authorList>
            <person name="Tang K.H."/>
            <person name="Barry K."/>
            <person name="Chertkov O."/>
            <person name="Dalin E."/>
            <person name="Han C.S."/>
            <person name="Hauser L.J."/>
            <person name="Honchak B.M."/>
            <person name="Karbach L.E."/>
            <person name="Land M.L."/>
            <person name="Lapidus A."/>
            <person name="Larimer F.W."/>
            <person name="Mikhailova N."/>
            <person name="Pitluck S."/>
            <person name="Pierson B.K."/>
            <person name="Blankenship R.E."/>
        </authorList>
    </citation>
    <scope>NUCLEOTIDE SEQUENCE [LARGE SCALE GENOMIC DNA]</scope>
    <source>
        <strain evidence="10">ATCC 29366 / DSM 635 / J-10-fl</strain>
    </source>
</reference>
<keyword evidence="2" id="KW-0902">Two-component regulatory system</keyword>
<dbReference type="AlphaFoldDB" id="A9WHG3"/>
<dbReference type="SMART" id="SM00448">
    <property type="entry name" value="REC"/>
    <property type="match status" value="1"/>
</dbReference>
<dbReference type="Gene3D" id="3.40.50.2300">
    <property type="match status" value="1"/>
</dbReference>
<evidence type="ECO:0000256" key="3">
    <source>
        <dbReference type="ARBA" id="ARBA00023015"/>
    </source>
</evidence>
<evidence type="ECO:0000256" key="2">
    <source>
        <dbReference type="ARBA" id="ARBA00023012"/>
    </source>
</evidence>
<dbReference type="eggNOG" id="COG3437">
    <property type="taxonomic scope" value="Bacteria"/>
</dbReference>
<evidence type="ECO:0000313" key="10">
    <source>
        <dbReference type="Proteomes" id="UP000002008"/>
    </source>
</evidence>
<dbReference type="PROSITE" id="PS50110">
    <property type="entry name" value="RESPONSE_REGULATORY"/>
    <property type="match status" value="1"/>
</dbReference>
<feature type="domain" description="HD-GYP" evidence="8">
    <location>
        <begin position="156"/>
        <end position="351"/>
    </location>
</feature>